<dbReference type="Gene3D" id="3.40.190.290">
    <property type="match status" value="1"/>
</dbReference>
<dbReference type="SUPFAM" id="SSF46785">
    <property type="entry name" value="Winged helix' DNA-binding domain"/>
    <property type="match status" value="1"/>
</dbReference>
<dbReference type="Proteomes" id="UP000320055">
    <property type="component" value="Unassembled WGS sequence"/>
</dbReference>
<accession>A0A563VKK3</accession>
<organism evidence="6 7">
    <name type="scientific">Hyella patelloides LEGE 07179</name>
    <dbReference type="NCBI Taxonomy" id="945734"/>
    <lineage>
        <taxon>Bacteria</taxon>
        <taxon>Bacillati</taxon>
        <taxon>Cyanobacteriota</taxon>
        <taxon>Cyanophyceae</taxon>
        <taxon>Pleurocapsales</taxon>
        <taxon>Hyellaceae</taxon>
        <taxon>Hyella</taxon>
    </lineage>
</organism>
<keyword evidence="4" id="KW-0804">Transcription</keyword>
<dbReference type="Pfam" id="PF00126">
    <property type="entry name" value="HTH_1"/>
    <property type="match status" value="1"/>
</dbReference>
<feature type="domain" description="HTH lysR-type" evidence="5">
    <location>
        <begin position="9"/>
        <end position="66"/>
    </location>
</feature>
<comment type="similarity">
    <text evidence="1">Belongs to the LysR transcriptional regulatory family.</text>
</comment>
<dbReference type="InterPro" id="IPR036390">
    <property type="entry name" value="WH_DNA-bd_sf"/>
</dbReference>
<protein>
    <submittedName>
        <fullName evidence="6">Putative HTH-type transcriptional regulator LrrA</fullName>
    </submittedName>
</protein>
<evidence type="ECO:0000313" key="6">
    <source>
        <dbReference type="EMBL" id="VEP11835.1"/>
    </source>
</evidence>
<evidence type="ECO:0000256" key="4">
    <source>
        <dbReference type="ARBA" id="ARBA00023163"/>
    </source>
</evidence>
<keyword evidence="7" id="KW-1185">Reference proteome</keyword>
<sequence>MTSIYQGRLKTSQLRALVAIAEYGKFGEAALQLEISQSGISHAISTLEDELGVSLLVRHHQHTRCTPVGKEIVQQARQILQLLEQIEEKANQAKGLNGGIVRVASFRSAATYLLPKAIAQFRSKFPDISIRLTEHNDYKDVEQMLYSNDADIGLTYLPTTDKLETWEIYRDEYLVLLPPTFKSSESQLTWEQLCSYPLIMLPESHSCCARIHTHCRSFGQKLNVILTTNEDSTQVNMVAQGLGATIMPRLAAEPIPDNIKVCGLPIPLTRVIGVAVLANALQTPAVFAFLETFQQVKFAPSRNSKN</sequence>
<dbReference type="FunFam" id="1.10.10.10:FF:000001">
    <property type="entry name" value="LysR family transcriptional regulator"/>
    <property type="match status" value="1"/>
</dbReference>
<dbReference type="AlphaFoldDB" id="A0A563VKK3"/>
<dbReference type="PROSITE" id="PS50931">
    <property type="entry name" value="HTH_LYSR"/>
    <property type="match status" value="1"/>
</dbReference>
<proteinExistence type="inferred from homology"/>
<dbReference type="SUPFAM" id="SSF53850">
    <property type="entry name" value="Periplasmic binding protein-like II"/>
    <property type="match status" value="1"/>
</dbReference>
<dbReference type="Pfam" id="PF03466">
    <property type="entry name" value="LysR_substrate"/>
    <property type="match status" value="1"/>
</dbReference>
<dbReference type="GO" id="GO:0005829">
    <property type="term" value="C:cytosol"/>
    <property type="evidence" value="ECO:0007669"/>
    <property type="project" value="TreeGrafter"/>
</dbReference>
<evidence type="ECO:0000256" key="2">
    <source>
        <dbReference type="ARBA" id="ARBA00023015"/>
    </source>
</evidence>
<dbReference type="InterPro" id="IPR050950">
    <property type="entry name" value="HTH-type_LysR_regulators"/>
</dbReference>
<evidence type="ECO:0000259" key="5">
    <source>
        <dbReference type="PROSITE" id="PS50931"/>
    </source>
</evidence>
<dbReference type="InterPro" id="IPR000847">
    <property type="entry name" value="LysR_HTH_N"/>
</dbReference>
<dbReference type="Gene3D" id="1.10.10.10">
    <property type="entry name" value="Winged helix-like DNA-binding domain superfamily/Winged helix DNA-binding domain"/>
    <property type="match status" value="1"/>
</dbReference>
<dbReference type="GO" id="GO:0003677">
    <property type="term" value="F:DNA binding"/>
    <property type="evidence" value="ECO:0007669"/>
    <property type="project" value="UniProtKB-KW"/>
</dbReference>
<dbReference type="PANTHER" id="PTHR30419">
    <property type="entry name" value="HTH-TYPE TRANSCRIPTIONAL REGULATOR YBHD"/>
    <property type="match status" value="1"/>
</dbReference>
<name>A0A563VKK3_9CYAN</name>
<dbReference type="PRINTS" id="PR00039">
    <property type="entry name" value="HTHLYSR"/>
</dbReference>
<dbReference type="CDD" id="cd05466">
    <property type="entry name" value="PBP2_LTTR_substrate"/>
    <property type="match status" value="1"/>
</dbReference>
<keyword evidence="2" id="KW-0805">Transcription regulation</keyword>
<dbReference type="InterPro" id="IPR005119">
    <property type="entry name" value="LysR_subst-bd"/>
</dbReference>
<dbReference type="InterPro" id="IPR036388">
    <property type="entry name" value="WH-like_DNA-bd_sf"/>
</dbReference>
<evidence type="ECO:0000256" key="3">
    <source>
        <dbReference type="ARBA" id="ARBA00023125"/>
    </source>
</evidence>
<keyword evidence="3" id="KW-0238">DNA-binding</keyword>
<gene>
    <name evidence="6" type="primary">lrrA</name>
    <name evidence="6" type="ORF">H1P_1220004</name>
</gene>
<evidence type="ECO:0000313" key="7">
    <source>
        <dbReference type="Proteomes" id="UP000320055"/>
    </source>
</evidence>
<dbReference type="GO" id="GO:0003700">
    <property type="term" value="F:DNA-binding transcription factor activity"/>
    <property type="evidence" value="ECO:0007669"/>
    <property type="project" value="InterPro"/>
</dbReference>
<dbReference type="EMBL" id="CAACVJ010000027">
    <property type="protein sequence ID" value="VEP11835.1"/>
    <property type="molecule type" value="Genomic_DNA"/>
</dbReference>
<reference evidence="6 7" key="1">
    <citation type="submission" date="2019-01" db="EMBL/GenBank/DDBJ databases">
        <authorList>
            <person name="Brito A."/>
        </authorList>
    </citation>
    <scope>NUCLEOTIDE SEQUENCE [LARGE SCALE GENOMIC DNA]</scope>
    <source>
        <strain evidence="6">1</strain>
    </source>
</reference>
<dbReference type="RefSeq" id="WP_144869599.1">
    <property type="nucleotide sequence ID" value="NZ_LR213875.1"/>
</dbReference>
<evidence type="ECO:0000256" key="1">
    <source>
        <dbReference type="ARBA" id="ARBA00009437"/>
    </source>
</evidence>
<dbReference type="OrthoDB" id="63123at2"/>